<dbReference type="OrthoDB" id="5329396at2"/>
<dbReference type="RefSeq" id="WP_052061192.1">
    <property type="nucleotide sequence ID" value="NZ_CAJUDB010000013.1"/>
</dbReference>
<dbReference type="InterPro" id="IPR032126">
    <property type="entry name" value="LydA_holin"/>
</dbReference>
<feature type="transmembrane region" description="Helical" evidence="1">
    <location>
        <begin position="6"/>
        <end position="28"/>
    </location>
</feature>
<comment type="caution">
    <text evidence="2">The sequence shown here is derived from an EMBL/GenBank/DDBJ whole genome shotgun (WGS) entry which is preliminary data.</text>
</comment>
<feature type="transmembrane region" description="Helical" evidence="1">
    <location>
        <begin position="40"/>
        <end position="62"/>
    </location>
</feature>
<evidence type="ECO:0000313" key="3">
    <source>
        <dbReference type="Proteomes" id="UP000029707"/>
    </source>
</evidence>
<gene>
    <name evidence="2" type="ORF">LS65_008915</name>
</gene>
<dbReference type="Proteomes" id="UP000029707">
    <property type="component" value="Unassembled WGS sequence"/>
</dbReference>
<organism evidence="2 3">
    <name type="scientific">Helicobacter japonicus</name>
    <dbReference type="NCBI Taxonomy" id="425400"/>
    <lineage>
        <taxon>Bacteria</taxon>
        <taxon>Pseudomonadati</taxon>
        <taxon>Campylobacterota</taxon>
        <taxon>Epsilonproteobacteria</taxon>
        <taxon>Campylobacterales</taxon>
        <taxon>Helicobacteraceae</taxon>
        <taxon>Helicobacter</taxon>
    </lineage>
</organism>
<keyword evidence="3" id="KW-1185">Reference proteome</keyword>
<evidence type="ECO:0000256" key="1">
    <source>
        <dbReference type="SAM" id="Phobius"/>
    </source>
</evidence>
<evidence type="ECO:0000313" key="2">
    <source>
        <dbReference type="EMBL" id="TLD99889.1"/>
    </source>
</evidence>
<dbReference type="EMBL" id="JRMQ02000016">
    <property type="protein sequence ID" value="TLD99889.1"/>
    <property type="molecule type" value="Genomic_DNA"/>
</dbReference>
<keyword evidence="1" id="KW-0472">Membrane</keyword>
<protein>
    <recommendedName>
        <fullName evidence="4">Holin</fullName>
    </recommendedName>
</protein>
<accession>A0A4U8THZ0</accession>
<keyword evidence="1" id="KW-0812">Transmembrane</keyword>
<sequence>MIEAGHYLELLPIVVVGILAGIVSFFNEEQREDTSNDMRYLLKVALKSVVTSSFLCVIVYATLSATDLPYLARVGIAAALGFLGIEKALNLAKELLAFKNGNKESKGGKNE</sequence>
<proteinExistence type="predicted"/>
<dbReference type="AlphaFoldDB" id="A0A4U8THZ0"/>
<keyword evidence="1" id="KW-1133">Transmembrane helix</keyword>
<evidence type="ECO:0008006" key="4">
    <source>
        <dbReference type="Google" id="ProtNLM"/>
    </source>
</evidence>
<name>A0A4U8THZ0_9HELI</name>
<dbReference type="Pfam" id="PF16083">
    <property type="entry name" value="Phage_holin_3_3"/>
    <property type="match status" value="1"/>
</dbReference>
<reference evidence="2 3" key="1">
    <citation type="journal article" date="2014" name="Genome Announc.">
        <title>Draft genome sequences of eight enterohepatic helicobacter species isolated from both laboratory and wild rodents.</title>
        <authorList>
            <person name="Sheh A."/>
            <person name="Shen Z."/>
            <person name="Fox J.G."/>
        </authorList>
    </citation>
    <scope>NUCLEOTIDE SEQUENCE [LARGE SCALE GENOMIC DNA]</scope>
    <source>
        <strain evidence="2 3">MIT 01-6451</strain>
    </source>
</reference>